<dbReference type="AlphaFoldDB" id="A0AAN8LNG6"/>
<name>A0AAN8LNG6_9TELE</name>
<accession>A0AAN8LNG6</accession>
<evidence type="ECO:0000313" key="1">
    <source>
        <dbReference type="EMBL" id="KAK6315658.1"/>
    </source>
</evidence>
<proteinExistence type="predicted"/>
<reference evidence="1 2" key="1">
    <citation type="submission" date="2021-04" db="EMBL/GenBank/DDBJ databases">
        <authorList>
            <person name="De Guttry C."/>
            <person name="Zahm M."/>
            <person name="Klopp C."/>
            <person name="Cabau C."/>
            <person name="Louis A."/>
            <person name="Berthelot C."/>
            <person name="Parey E."/>
            <person name="Roest Crollius H."/>
            <person name="Montfort J."/>
            <person name="Robinson-Rechavi M."/>
            <person name="Bucao C."/>
            <person name="Bouchez O."/>
            <person name="Gislard M."/>
            <person name="Lluch J."/>
            <person name="Milhes M."/>
            <person name="Lampietro C."/>
            <person name="Lopez Roques C."/>
            <person name="Donnadieu C."/>
            <person name="Braasch I."/>
            <person name="Desvignes T."/>
            <person name="Postlethwait J."/>
            <person name="Bobe J."/>
            <person name="Wedekind C."/>
            <person name="Guiguen Y."/>
        </authorList>
    </citation>
    <scope>NUCLEOTIDE SEQUENCE [LARGE SCALE GENOMIC DNA]</scope>
    <source>
        <strain evidence="1">Cs_M1</strain>
        <tissue evidence="1">Blood</tissue>
    </source>
</reference>
<evidence type="ECO:0000313" key="2">
    <source>
        <dbReference type="Proteomes" id="UP001356427"/>
    </source>
</evidence>
<comment type="caution">
    <text evidence="1">The sequence shown here is derived from an EMBL/GenBank/DDBJ whole genome shotgun (WGS) entry which is preliminary data.</text>
</comment>
<dbReference type="EMBL" id="JAGTTL010000011">
    <property type="protein sequence ID" value="KAK6315658.1"/>
    <property type="molecule type" value="Genomic_DNA"/>
</dbReference>
<gene>
    <name evidence="1" type="ORF">J4Q44_G00131820</name>
</gene>
<organism evidence="1 2">
    <name type="scientific">Coregonus suidteri</name>
    <dbReference type="NCBI Taxonomy" id="861788"/>
    <lineage>
        <taxon>Eukaryota</taxon>
        <taxon>Metazoa</taxon>
        <taxon>Chordata</taxon>
        <taxon>Craniata</taxon>
        <taxon>Vertebrata</taxon>
        <taxon>Euteleostomi</taxon>
        <taxon>Actinopterygii</taxon>
        <taxon>Neopterygii</taxon>
        <taxon>Teleostei</taxon>
        <taxon>Protacanthopterygii</taxon>
        <taxon>Salmoniformes</taxon>
        <taxon>Salmonidae</taxon>
        <taxon>Coregoninae</taxon>
        <taxon>Coregonus</taxon>
    </lineage>
</organism>
<sequence length="146" mass="15358">MPTVIGDWRVVVELVTVEDRNSEGPDCDWATGELVTTGTVGAAGGKVLDTRKALNCGEMVMTGLAGIEPFVLWSDDCTVTTPVLPPLVVTRMDCESLMHTVFSSCLGSGGLLGSVEAALVGLDGDLFGITFWVVLLALRPGSWTTL</sequence>
<protein>
    <submittedName>
        <fullName evidence="1">Uncharacterized protein</fullName>
    </submittedName>
</protein>
<dbReference type="Proteomes" id="UP001356427">
    <property type="component" value="Unassembled WGS sequence"/>
</dbReference>
<keyword evidence="2" id="KW-1185">Reference proteome</keyword>